<evidence type="ECO:0000259" key="1">
    <source>
        <dbReference type="Pfam" id="PF21847"/>
    </source>
</evidence>
<comment type="caution">
    <text evidence="2">The sequence shown here is derived from an EMBL/GenBank/DDBJ whole genome shotgun (WGS) entry which is preliminary data.</text>
</comment>
<dbReference type="EMBL" id="ACCL02000018">
    <property type="protein sequence ID" value="EET59458.1"/>
    <property type="molecule type" value="Genomic_DNA"/>
</dbReference>
<keyword evidence="3" id="KW-1185">Reference proteome</keyword>
<reference evidence="2" key="1">
    <citation type="submission" date="2009-07" db="EMBL/GenBank/DDBJ databases">
        <authorList>
            <person name="Weinstock G."/>
            <person name="Sodergren E."/>
            <person name="Clifton S."/>
            <person name="Fulton L."/>
            <person name="Fulton B."/>
            <person name="Courtney L."/>
            <person name="Fronick C."/>
            <person name="Harrison M."/>
            <person name="Strong C."/>
            <person name="Farmer C."/>
            <person name="Delahaunty K."/>
            <person name="Markovic C."/>
            <person name="Hall O."/>
            <person name="Minx P."/>
            <person name="Tomlinson C."/>
            <person name="Mitreva M."/>
            <person name="Nelson J."/>
            <person name="Hou S."/>
            <person name="Wollam A."/>
            <person name="Pepin K.H."/>
            <person name="Johnson M."/>
            <person name="Bhonagiri V."/>
            <person name="Nash W.E."/>
            <person name="Warren W."/>
            <person name="Chinwalla A."/>
            <person name="Mardis E.R."/>
            <person name="Wilson R.K."/>
        </authorList>
    </citation>
    <scope>NUCLEOTIDE SEQUENCE [LARGE SCALE GENOMIC DNA]</scope>
    <source>
        <strain evidence="2">DSM 14469</strain>
    </source>
</reference>
<feature type="domain" description="DUF6906" evidence="1">
    <location>
        <begin position="1"/>
        <end position="49"/>
    </location>
</feature>
<dbReference type="AlphaFoldDB" id="C6LIR9"/>
<accession>C6LIR9</accession>
<dbReference type="Proteomes" id="UP000005561">
    <property type="component" value="Unassembled WGS sequence"/>
</dbReference>
<dbReference type="InterPro" id="IPR054201">
    <property type="entry name" value="DUF6906"/>
</dbReference>
<protein>
    <recommendedName>
        <fullName evidence="1">DUF6906 domain-containing protein</fullName>
    </recommendedName>
</protein>
<dbReference type="STRING" id="168384.SAMN05660368_02983"/>
<name>C6LIR9_9FIRM</name>
<organism evidence="2 3">
    <name type="scientific">Marvinbryantia formatexigens DSM 14469</name>
    <dbReference type="NCBI Taxonomy" id="478749"/>
    <lineage>
        <taxon>Bacteria</taxon>
        <taxon>Bacillati</taxon>
        <taxon>Bacillota</taxon>
        <taxon>Clostridia</taxon>
        <taxon>Lachnospirales</taxon>
        <taxon>Lachnospiraceae</taxon>
        <taxon>Marvinbryantia</taxon>
    </lineage>
</organism>
<dbReference type="eggNOG" id="ENOG502ZIKE">
    <property type="taxonomic scope" value="Bacteria"/>
</dbReference>
<sequence>MKQPKKLTCEQKKCLAAHCLNWREWMLVEKTDFYYRIINKKTGIIKSVDRFRRM</sequence>
<evidence type="ECO:0000313" key="3">
    <source>
        <dbReference type="Proteomes" id="UP000005561"/>
    </source>
</evidence>
<gene>
    <name evidence="2" type="ORF">BRYFOR_08549</name>
</gene>
<dbReference type="Pfam" id="PF21847">
    <property type="entry name" value="DUF6906"/>
    <property type="match status" value="1"/>
</dbReference>
<dbReference type="RefSeq" id="WP_006863318.1">
    <property type="nucleotide sequence ID" value="NZ_ACCL02000018.1"/>
</dbReference>
<proteinExistence type="predicted"/>
<evidence type="ECO:0000313" key="2">
    <source>
        <dbReference type="EMBL" id="EET59458.1"/>
    </source>
</evidence>